<dbReference type="eggNOG" id="COG4589">
    <property type="taxonomic scope" value="Bacteria"/>
</dbReference>
<dbReference type="PANTHER" id="PTHR43535">
    <property type="entry name" value="PHOSPHATIDATE CYTIDYLYLTRANSFERASE"/>
    <property type="match status" value="1"/>
</dbReference>
<evidence type="ECO:0000313" key="2">
    <source>
        <dbReference type="EMBL" id="AGH96061.1"/>
    </source>
</evidence>
<keyword evidence="2" id="KW-0808">Transferase</keyword>
<sequence>MNNWMNAFTKPAAWESPIYRQTVLIVLLTIFVGAAISFLLKKRTSYFTMAWASVKSWLIWAPLMFGMLGLNAPIPILFLTLLAIYGAKVYFQILGMFHQSYFVYICYAGIFGLGIFSQFNNLAVYNALPMGVLGLSCLVPLAKRDYRNMIQYISLTLLGFIFLGWSFMHLGLILNFENGIYQVMYLVILTEFCDNTNLAIGRYFKGPKIISAISAKRTWLSTIVSIMLTILLAYGMRHLLPNSSDKYWLAAGLIASFGGVIGDMVMNVVRRDAGVKIVSGFILGRGDFLQRMDRLIFVAPIYYFIMLGLN</sequence>
<dbReference type="GO" id="GO:0016740">
    <property type="term" value="F:transferase activity"/>
    <property type="evidence" value="ECO:0007669"/>
    <property type="project" value="UniProtKB-KW"/>
</dbReference>
<dbReference type="KEGG" id="bex:A11Q_1845"/>
<dbReference type="RefSeq" id="WP_015470551.1">
    <property type="nucleotide sequence ID" value="NC_020813.1"/>
</dbReference>
<feature type="transmembrane region" description="Helical" evidence="1">
    <location>
        <begin position="47"/>
        <end position="68"/>
    </location>
</feature>
<dbReference type="PANTHER" id="PTHR43535:SF1">
    <property type="entry name" value="PHOSPHATIDATE CYTIDYLYLTRANSFERASE"/>
    <property type="match status" value="1"/>
</dbReference>
<keyword evidence="1" id="KW-0812">Transmembrane</keyword>
<feature type="transmembrane region" description="Helical" evidence="1">
    <location>
        <begin position="219"/>
        <end position="236"/>
    </location>
</feature>
<keyword evidence="1" id="KW-1133">Transmembrane helix</keyword>
<accession>M4VDF9</accession>
<dbReference type="HOGENOM" id="CLU_884715_0_0_7"/>
<dbReference type="AlphaFoldDB" id="M4VDF9"/>
<evidence type="ECO:0000256" key="1">
    <source>
        <dbReference type="SAM" id="Phobius"/>
    </source>
</evidence>
<feature type="transmembrane region" description="Helical" evidence="1">
    <location>
        <begin position="18"/>
        <end position="40"/>
    </location>
</feature>
<dbReference type="EMBL" id="CP003537">
    <property type="protein sequence ID" value="AGH96061.1"/>
    <property type="molecule type" value="Genomic_DNA"/>
</dbReference>
<dbReference type="GO" id="GO:0005886">
    <property type="term" value="C:plasma membrane"/>
    <property type="evidence" value="ECO:0007669"/>
    <property type="project" value="TreeGrafter"/>
</dbReference>
<feature type="transmembrane region" description="Helical" evidence="1">
    <location>
        <begin position="101"/>
        <end position="117"/>
    </location>
</feature>
<dbReference type="STRING" id="1184267.A11Q_1845"/>
<keyword evidence="3" id="KW-1185">Reference proteome</keyword>
<dbReference type="GO" id="GO:0009273">
    <property type="term" value="P:peptidoglycan-based cell wall biogenesis"/>
    <property type="evidence" value="ECO:0007669"/>
    <property type="project" value="TreeGrafter"/>
</dbReference>
<name>M4VDF9_9BACT</name>
<organism evidence="2 3">
    <name type="scientific">Pseudobdellovibrio exovorus JSS</name>
    <dbReference type="NCBI Taxonomy" id="1184267"/>
    <lineage>
        <taxon>Bacteria</taxon>
        <taxon>Pseudomonadati</taxon>
        <taxon>Bdellovibrionota</taxon>
        <taxon>Bdellovibrionia</taxon>
        <taxon>Bdellovibrionales</taxon>
        <taxon>Pseudobdellovibrionaceae</taxon>
        <taxon>Pseudobdellovibrio</taxon>
    </lineage>
</organism>
<protein>
    <submittedName>
        <fullName evidence="2">Putative phosphatidate cytidiltransferase</fullName>
    </submittedName>
</protein>
<dbReference type="PATRIC" id="fig|1184267.3.peg.1868"/>
<keyword evidence="1" id="KW-0472">Membrane</keyword>
<proteinExistence type="predicted"/>
<evidence type="ECO:0000313" key="3">
    <source>
        <dbReference type="Proteomes" id="UP000012040"/>
    </source>
</evidence>
<dbReference type="OrthoDB" id="5289224at2"/>
<feature type="transmembrane region" description="Helical" evidence="1">
    <location>
        <begin position="292"/>
        <end position="309"/>
    </location>
</feature>
<feature type="transmembrane region" description="Helical" evidence="1">
    <location>
        <begin position="123"/>
        <end position="141"/>
    </location>
</feature>
<dbReference type="Proteomes" id="UP000012040">
    <property type="component" value="Chromosome"/>
</dbReference>
<reference evidence="2 3" key="1">
    <citation type="journal article" date="2013" name="ISME J.">
        <title>By their genes ye shall know them: genomic signatures of predatory bacteria.</title>
        <authorList>
            <person name="Pasternak Z."/>
            <person name="Pietrokovski S."/>
            <person name="Rotem O."/>
            <person name="Gophna U."/>
            <person name="Lurie-Weinberger M.N."/>
            <person name="Jurkevitch E."/>
        </authorList>
    </citation>
    <scope>NUCLEOTIDE SEQUENCE [LARGE SCALE GENOMIC DNA]</scope>
    <source>
        <strain evidence="2 3">JSS</strain>
    </source>
</reference>
<gene>
    <name evidence="2" type="ORF">A11Q_1845</name>
</gene>
<dbReference type="Pfam" id="PF01148">
    <property type="entry name" value="CTP_transf_1"/>
    <property type="match status" value="1"/>
</dbReference>
<feature type="transmembrane region" description="Helical" evidence="1">
    <location>
        <begin position="153"/>
        <end position="174"/>
    </location>
</feature>
<feature type="transmembrane region" description="Helical" evidence="1">
    <location>
        <begin position="248"/>
        <end position="269"/>
    </location>
</feature>